<name>A0ABR1VBM6_9PEZI</name>
<sequence length="96" mass="10185">MPAYSFVRAAYAVAAAGCLLVDHVAGAPPTPIPGPPGPPGGPVPKTFKGTAPIWPRYSGPDAQNIVFDVNVTDIHYTAKDDYRQEGIAYILDNVYN</sequence>
<dbReference type="EMBL" id="JAQQWM010000004">
    <property type="protein sequence ID" value="KAK8068317.1"/>
    <property type="molecule type" value="Genomic_DNA"/>
</dbReference>
<evidence type="ECO:0000313" key="3">
    <source>
        <dbReference type="Proteomes" id="UP001446871"/>
    </source>
</evidence>
<dbReference type="Proteomes" id="UP001446871">
    <property type="component" value="Unassembled WGS sequence"/>
</dbReference>
<keyword evidence="3" id="KW-1185">Reference proteome</keyword>
<feature type="chain" id="PRO_5046420262" evidence="1">
    <location>
        <begin position="27"/>
        <end position="96"/>
    </location>
</feature>
<proteinExistence type="predicted"/>
<reference evidence="2 3" key="1">
    <citation type="submission" date="2023-01" db="EMBL/GenBank/DDBJ databases">
        <title>Analysis of 21 Apiospora genomes using comparative genomics revels a genus with tremendous synthesis potential of carbohydrate active enzymes and secondary metabolites.</title>
        <authorList>
            <person name="Sorensen T."/>
        </authorList>
    </citation>
    <scope>NUCLEOTIDE SEQUENCE [LARGE SCALE GENOMIC DNA]</scope>
    <source>
        <strain evidence="2 3">CBS 83171</strain>
    </source>
</reference>
<comment type="caution">
    <text evidence="2">The sequence shown here is derived from an EMBL/GenBank/DDBJ whole genome shotgun (WGS) entry which is preliminary data.</text>
</comment>
<organism evidence="2 3">
    <name type="scientific">Apiospora saccharicola</name>
    <dbReference type="NCBI Taxonomy" id="335842"/>
    <lineage>
        <taxon>Eukaryota</taxon>
        <taxon>Fungi</taxon>
        <taxon>Dikarya</taxon>
        <taxon>Ascomycota</taxon>
        <taxon>Pezizomycotina</taxon>
        <taxon>Sordariomycetes</taxon>
        <taxon>Xylariomycetidae</taxon>
        <taxon>Amphisphaeriales</taxon>
        <taxon>Apiosporaceae</taxon>
        <taxon>Apiospora</taxon>
    </lineage>
</organism>
<accession>A0ABR1VBM6</accession>
<feature type="signal peptide" evidence="1">
    <location>
        <begin position="1"/>
        <end position="26"/>
    </location>
</feature>
<evidence type="ECO:0000256" key="1">
    <source>
        <dbReference type="SAM" id="SignalP"/>
    </source>
</evidence>
<keyword evidence="1" id="KW-0732">Signal</keyword>
<protein>
    <submittedName>
        <fullName evidence="2">Carboxylesterase type B</fullName>
    </submittedName>
</protein>
<gene>
    <name evidence="2" type="ORF">PG996_007429</name>
</gene>
<evidence type="ECO:0000313" key="2">
    <source>
        <dbReference type="EMBL" id="KAK8068317.1"/>
    </source>
</evidence>